<dbReference type="EMBL" id="BAABLX010000078">
    <property type="protein sequence ID" value="GAA4960065.1"/>
    <property type="molecule type" value="Genomic_DNA"/>
</dbReference>
<dbReference type="Gene3D" id="3.90.1200.10">
    <property type="match status" value="1"/>
</dbReference>
<protein>
    <submittedName>
        <fullName evidence="2">Phosphotransferase</fullName>
    </submittedName>
</protein>
<dbReference type="InterPro" id="IPR011009">
    <property type="entry name" value="Kinase-like_dom_sf"/>
</dbReference>
<accession>A0AAV3U9R3</accession>
<feature type="domain" description="Aminoglycoside phosphotransferase" evidence="1">
    <location>
        <begin position="28"/>
        <end position="250"/>
    </location>
</feature>
<keyword evidence="3" id="KW-1185">Reference proteome</keyword>
<name>A0AAV3U9R3_9ALTE</name>
<dbReference type="InterPro" id="IPR002575">
    <property type="entry name" value="Aminoglycoside_PTrfase"/>
</dbReference>
<comment type="caution">
    <text evidence="2">The sequence shown here is derived from an EMBL/GenBank/DDBJ whole genome shotgun (WGS) entry which is preliminary data.</text>
</comment>
<dbReference type="Gene3D" id="3.30.200.20">
    <property type="entry name" value="Phosphorylase Kinase, domain 1"/>
    <property type="match status" value="1"/>
</dbReference>
<proteinExistence type="predicted"/>
<dbReference type="AlphaFoldDB" id="A0AAV3U9R3"/>
<evidence type="ECO:0000259" key="1">
    <source>
        <dbReference type="Pfam" id="PF01636"/>
    </source>
</evidence>
<dbReference type="RefSeq" id="WP_345427797.1">
    <property type="nucleotide sequence ID" value="NZ_AP031496.1"/>
</dbReference>
<sequence>MNASQHTNLTQWVNQQLQALGATEPCTLAALSGDAGFRQYLRVDNGPRPMLAVLAPPESENNPLFVALAIALRKGHLCTPEVFAADFERGYLLVEDFGDQLLWCSLQQQPINADCLYGQALISLLSLQQEQPYHIDLPSYGPQMLLREMNLFNHWFVGELLGLDEQLGHDTLAPIYNQLVANALAQPQVLVHRDFHSRNLLERPGLPLGVIDFQGAVWGPITYDVVSLLKDCYLQWPRAKVEGWALSYSELAKDTGLLAEVDNATFLRWFDWTGLQRHIKVLGIFARLALRDNKPNYLQDLPLVVHYVRDCASRYSALQPLADLFDQQLMPVVEAQSWYQPVVAAQI</sequence>
<gene>
    <name evidence="2" type="ORF">GCM10025791_46640</name>
</gene>
<dbReference type="Pfam" id="PF01636">
    <property type="entry name" value="APH"/>
    <property type="match status" value="1"/>
</dbReference>
<evidence type="ECO:0000313" key="3">
    <source>
        <dbReference type="Proteomes" id="UP001409585"/>
    </source>
</evidence>
<evidence type="ECO:0000313" key="2">
    <source>
        <dbReference type="EMBL" id="GAA4960065.1"/>
    </source>
</evidence>
<dbReference type="SUPFAM" id="SSF56112">
    <property type="entry name" value="Protein kinase-like (PK-like)"/>
    <property type="match status" value="1"/>
</dbReference>
<dbReference type="Proteomes" id="UP001409585">
    <property type="component" value="Unassembled WGS sequence"/>
</dbReference>
<organism evidence="2 3">
    <name type="scientific">Halioxenophilus aromaticivorans</name>
    <dbReference type="NCBI Taxonomy" id="1306992"/>
    <lineage>
        <taxon>Bacteria</taxon>
        <taxon>Pseudomonadati</taxon>
        <taxon>Pseudomonadota</taxon>
        <taxon>Gammaproteobacteria</taxon>
        <taxon>Alteromonadales</taxon>
        <taxon>Alteromonadaceae</taxon>
        <taxon>Halioxenophilus</taxon>
    </lineage>
</organism>
<reference evidence="3" key="1">
    <citation type="journal article" date="2019" name="Int. J. Syst. Evol. Microbiol.">
        <title>The Global Catalogue of Microorganisms (GCM) 10K type strain sequencing project: providing services to taxonomists for standard genome sequencing and annotation.</title>
        <authorList>
            <consortium name="The Broad Institute Genomics Platform"/>
            <consortium name="The Broad Institute Genome Sequencing Center for Infectious Disease"/>
            <person name="Wu L."/>
            <person name="Ma J."/>
        </authorList>
    </citation>
    <scope>NUCLEOTIDE SEQUENCE [LARGE SCALE GENOMIC DNA]</scope>
    <source>
        <strain evidence="3">JCM 19134</strain>
    </source>
</reference>